<dbReference type="FunFam" id="3.40.309.10:FF:000002">
    <property type="entry name" value="Methylmalonate-semialdehyde dehydrogenase (Acylating)"/>
    <property type="match status" value="1"/>
</dbReference>
<dbReference type="Proteomes" id="UP000813463">
    <property type="component" value="Chromosome 4"/>
</dbReference>
<dbReference type="InterPro" id="IPR016162">
    <property type="entry name" value="Ald_DH_N"/>
</dbReference>
<dbReference type="GO" id="GO:0006574">
    <property type="term" value="P:L-valine catabolic process"/>
    <property type="evidence" value="ECO:0000318"/>
    <property type="project" value="GO_Central"/>
</dbReference>
<protein>
    <submittedName>
        <fullName evidence="5">Methylmalonate-semialdehyde dehydrogenase [acylating], mitochondrial</fullName>
    </submittedName>
</protein>
<proteinExistence type="inferred from homology"/>
<dbReference type="InterPro" id="IPR010061">
    <property type="entry name" value="MeMal-semiAld_DH"/>
</dbReference>
<gene>
    <name evidence="5" type="primary">LOC110801411</name>
</gene>
<dbReference type="GeneID" id="110801411"/>
<name>A0A9R0K8J2_SPIOL</name>
<dbReference type="InterPro" id="IPR016161">
    <property type="entry name" value="Ald_DH/histidinol_DH"/>
</dbReference>
<evidence type="ECO:0000256" key="2">
    <source>
        <dbReference type="SAM" id="MobiDB-lite"/>
    </source>
</evidence>
<feature type="region of interest" description="Disordered" evidence="2">
    <location>
        <begin position="192"/>
        <end position="214"/>
    </location>
</feature>
<feature type="region of interest" description="Disordered" evidence="2">
    <location>
        <begin position="707"/>
        <end position="728"/>
    </location>
</feature>
<evidence type="ECO:0000259" key="3">
    <source>
        <dbReference type="Pfam" id="PF00171"/>
    </source>
</evidence>
<dbReference type="RefSeq" id="XP_021862464.1">
    <property type="nucleotide sequence ID" value="XM_022006772.2"/>
</dbReference>
<dbReference type="Gene3D" id="3.40.605.10">
    <property type="entry name" value="Aldehyde Dehydrogenase, Chain A, domain 1"/>
    <property type="match status" value="1"/>
</dbReference>
<dbReference type="OrthoDB" id="310895at2759"/>
<evidence type="ECO:0000313" key="5">
    <source>
        <dbReference type="RefSeq" id="XP_021862464.1"/>
    </source>
</evidence>
<dbReference type="NCBIfam" id="TIGR01722">
    <property type="entry name" value="MMSDH"/>
    <property type="match status" value="1"/>
</dbReference>
<accession>A0A9R0K8J2</accession>
<dbReference type="GO" id="GO:0005739">
    <property type="term" value="C:mitochondrion"/>
    <property type="evidence" value="ECO:0000318"/>
    <property type="project" value="GO_Central"/>
</dbReference>
<sequence length="728" mass="79496">MMDSQSSVAAELPQMLPPPLGSFANREQLIEHVGDFAISQGYVVSIKKSRKDRVVVLGCDRGGVHRTRNRTSETEPAECTRKRKNGSRHINCPFEVMGKYDNGVWYLIVKDGTHNHEPLKDISEHPAARRFTEDEVIRIKEMTEAGLKPRQILKKLKQSNPELLSTPKHLYNVKTKLKQGNLTVRNYKAFRPQKASTGSSQAPGNPPSTEPSWRHRFTKIPNFIGGQFVESQSTATVDILNPATQKVVSILSLTTIGELKAAVFAAKCAFPSWRNTPVISRKRIMLKLLELIQRDMDKLAGIITSEGGKTLKDAYTDVNYGLEALDCACGIKTPQMGLFVSNLSNGLDIYSIREPLGVCAGICLPNFPAIISLWMFPVAVLCGNTFILKSSMKDPGVSMILAELALEAGLPNGVLNIVHGTDDIVSAICDDDDVRAVTVAASKVYGMHVQSRASAKGKRVQSYTEGRSHMIVMPDANADATLNAIVPVAFISEGERCFALSTVIFVGDSKPWECELVGKAEVLKVNAGTEPDADIGPVMSKQEKEKICKLIQSAVERGARLILDGRNITVSGYQQGNFIGPTIVCDVTVDMECFREKIYGPVLLCMQVDSLEEAIIIINECRHCNGASIFTSSGASARKFQTLIEAAQVGINVPVSVPMPFISSGDPEAPFAGQTGIQFYTKLKTVRQQWDEFLKDDEVGVPMFASPTPEPIISSQEGPEPELGIEGV</sequence>
<dbReference type="PANTHER" id="PTHR43866:SF3">
    <property type="entry name" value="METHYLMALONATE-SEMIALDEHYDE DEHYDROGENASE [ACYLATING], MITOCHONDRIAL"/>
    <property type="match status" value="1"/>
</dbReference>
<dbReference type="AlphaFoldDB" id="A0A9R0K8J2"/>
<organism evidence="4 5">
    <name type="scientific">Spinacia oleracea</name>
    <name type="common">Spinach</name>
    <dbReference type="NCBI Taxonomy" id="3562"/>
    <lineage>
        <taxon>Eukaryota</taxon>
        <taxon>Viridiplantae</taxon>
        <taxon>Streptophyta</taxon>
        <taxon>Embryophyta</taxon>
        <taxon>Tracheophyta</taxon>
        <taxon>Spermatophyta</taxon>
        <taxon>Magnoliopsida</taxon>
        <taxon>eudicotyledons</taxon>
        <taxon>Gunneridae</taxon>
        <taxon>Pentapetalae</taxon>
        <taxon>Caryophyllales</taxon>
        <taxon>Chenopodiaceae</taxon>
        <taxon>Chenopodioideae</taxon>
        <taxon>Anserineae</taxon>
        <taxon>Spinacia</taxon>
    </lineage>
</organism>
<reference evidence="5" key="2">
    <citation type="submission" date="2025-08" db="UniProtKB">
        <authorList>
            <consortium name="RefSeq"/>
        </authorList>
    </citation>
    <scope>IDENTIFICATION</scope>
    <source>
        <tissue evidence="5">Leaf</tissue>
    </source>
</reference>
<evidence type="ECO:0000256" key="1">
    <source>
        <dbReference type="ARBA" id="ARBA00009986"/>
    </source>
</evidence>
<comment type="similarity">
    <text evidence="1">Belongs to the aldehyde dehydrogenase family.</text>
</comment>
<dbReference type="SUPFAM" id="SSF53720">
    <property type="entry name" value="ALDH-like"/>
    <property type="match status" value="1"/>
</dbReference>
<dbReference type="Pfam" id="PF00171">
    <property type="entry name" value="Aldedh"/>
    <property type="match status" value="1"/>
</dbReference>
<dbReference type="PANTHER" id="PTHR43866">
    <property type="entry name" value="MALONATE-SEMIALDEHYDE DEHYDROGENASE"/>
    <property type="match status" value="1"/>
</dbReference>
<reference evidence="4" key="1">
    <citation type="journal article" date="2021" name="Nat. Commun.">
        <title>Genomic analyses provide insights into spinach domestication and the genetic basis of agronomic traits.</title>
        <authorList>
            <person name="Cai X."/>
            <person name="Sun X."/>
            <person name="Xu C."/>
            <person name="Sun H."/>
            <person name="Wang X."/>
            <person name="Ge C."/>
            <person name="Zhang Z."/>
            <person name="Wang Q."/>
            <person name="Fei Z."/>
            <person name="Jiao C."/>
            <person name="Wang Q."/>
        </authorList>
    </citation>
    <scope>NUCLEOTIDE SEQUENCE [LARGE SCALE GENOMIC DNA]</scope>
    <source>
        <strain evidence="4">cv. Varoflay</strain>
    </source>
</reference>
<evidence type="ECO:0000313" key="4">
    <source>
        <dbReference type="Proteomes" id="UP000813463"/>
    </source>
</evidence>
<dbReference type="GO" id="GO:0006210">
    <property type="term" value="P:thymine catabolic process"/>
    <property type="evidence" value="ECO:0000318"/>
    <property type="project" value="GO_Central"/>
</dbReference>
<keyword evidence="4" id="KW-1185">Reference proteome</keyword>
<feature type="domain" description="Aldehyde dehydrogenase" evidence="3">
    <location>
        <begin position="228"/>
        <end position="686"/>
    </location>
</feature>
<dbReference type="InterPro" id="IPR015590">
    <property type="entry name" value="Aldehyde_DH_dom"/>
</dbReference>
<dbReference type="KEGG" id="soe:110801411"/>
<dbReference type="InterPro" id="IPR016163">
    <property type="entry name" value="Ald_DH_C"/>
</dbReference>
<feature type="compositionally biased region" description="Polar residues" evidence="2">
    <location>
        <begin position="194"/>
        <end position="203"/>
    </location>
</feature>
<dbReference type="Gene3D" id="3.40.309.10">
    <property type="entry name" value="Aldehyde Dehydrogenase, Chain A, domain 2"/>
    <property type="match status" value="1"/>
</dbReference>
<dbReference type="GO" id="GO:0004491">
    <property type="term" value="F:methylmalonate-semialdehyde dehydrogenase (acylating, NAD) activity"/>
    <property type="evidence" value="ECO:0000318"/>
    <property type="project" value="GO_Central"/>
</dbReference>